<feature type="compositionally biased region" description="Basic and acidic residues" evidence="6">
    <location>
        <begin position="860"/>
        <end position="872"/>
    </location>
</feature>
<comment type="subcellular location">
    <subcellularLocation>
        <location evidence="1">Membrane</location>
        <topology evidence="1">Multi-pass membrane protein</topology>
    </subcellularLocation>
</comment>
<keyword evidence="4 7" id="KW-1133">Transmembrane helix</keyword>
<evidence type="ECO:0000313" key="9">
    <source>
        <dbReference type="EMBL" id="KKA18762.1"/>
    </source>
</evidence>
<evidence type="ECO:0000256" key="5">
    <source>
        <dbReference type="ARBA" id="ARBA00023136"/>
    </source>
</evidence>
<evidence type="ECO:0000256" key="2">
    <source>
        <dbReference type="ARBA" id="ARBA00009824"/>
    </source>
</evidence>
<feature type="domain" description="Glutamyl-tRNA amidotransferase complex subunit Gta3" evidence="8">
    <location>
        <begin position="65"/>
        <end position="119"/>
    </location>
</feature>
<sequence length="972" mass="107196">MACLRRSTNYLNALCNNCTRRLVTLSSRNYSSSSKYTSEDIASLLSKPTWSVRSLLPDQTTTSQSPSVTPEKLRHLLRLSALPQPVDKAEEAAMLKTLESQIHFVKEIQRVDTTNVTPLHSIRDESDEAVKESTIGLDNLREAMAKERVVGRSKRIHRIQTEKNENPDGTEWDGNTLGSASRTMGKYFVVQSGSQFAFSPTQAGIIGADESAGRNQQPPSSTYKPPMSNFLQHVKKSMDVGNKREAGSTEDQDLTTLLDRDQRADLTVLIAQITESMRKAVLDNLNVSKAPGNQSSNVQKSETENVSETAGSEADKKSHPENDGQQNVPAGRMNPRAKPAALRYFDEWRDSVLLRVGEVVNRDEDTKERQQPPSKPQSRPQSQDMSAQGDNVSTRLREIYPPVETPLSQLPRSEKLLILHSLLLLLLSLKHYSAHSRVLLLFVASSLGLTLEDLNHNEAKVARGLLDAAVMMSADEETKRKAEQSRNARRWKVGIASVAGAALIGITGGLAAPLVAAGIGTVMGGLGLGATAAAGYLGALASSGVIVGGLFGAYGGRMTGRMVDKYAREVEDFAFIPTRGQNKSFKDEKEAAQQDHRLRVTIGITGWATEEEDMVVPWRVIGPDSEVFALRWELESLLNLGNGIRALVTSAAWSVAGREILSRTIFAQIMSAVMLPVGLLKLARVTVDNPFSVAKARADKAGEVLADALINKAQGERPVTLIGYSLGSRVVFSCLQSLAKRRAYGLVETAILMGSPTPSNSKHWRMMRSVVSGRLVNVFSENDAVLALLYRASSAQLGVAGLQRIEDVPGVENVDASELVSGHLRYQYLIGKILTNIGFEEIDPVELRWEETALQAQDRAVEQERAKNEQRREAKKKTTTKTSTTTMTQSQGRNENDSGQQKAESITIVDDNEKKVEKLQEEDEDEEFKGITMIDNEEEERLQREVQQRTQEQMLRRKKKMMSQQQQQQPPN</sequence>
<dbReference type="Proteomes" id="UP000053958">
    <property type="component" value="Unassembled WGS sequence"/>
</dbReference>
<feature type="compositionally biased region" description="Basic and acidic residues" evidence="6">
    <location>
        <begin position="360"/>
        <end position="370"/>
    </location>
</feature>
<gene>
    <name evidence="9" type="ORF">T310_7284</name>
</gene>
<dbReference type="Pfam" id="PF05277">
    <property type="entry name" value="DUF726"/>
    <property type="match status" value="1"/>
</dbReference>
<evidence type="ECO:0000259" key="8">
    <source>
        <dbReference type="Pfam" id="PF20978"/>
    </source>
</evidence>
<evidence type="ECO:0000313" key="10">
    <source>
        <dbReference type="Proteomes" id="UP000053958"/>
    </source>
</evidence>
<dbReference type="SUPFAM" id="SSF53474">
    <property type="entry name" value="alpha/beta-Hydrolases"/>
    <property type="match status" value="1"/>
</dbReference>
<feature type="region of interest" description="Disordered" evidence="6">
    <location>
        <begin position="860"/>
        <end position="972"/>
    </location>
</feature>
<dbReference type="GeneID" id="25319560"/>
<dbReference type="GO" id="GO:0016020">
    <property type="term" value="C:membrane"/>
    <property type="evidence" value="ECO:0007669"/>
    <property type="project" value="UniProtKB-SubCell"/>
</dbReference>
<reference evidence="9 10" key="1">
    <citation type="submission" date="2015-04" db="EMBL/GenBank/DDBJ databases">
        <authorList>
            <person name="Heijne W.H."/>
            <person name="Fedorova N.D."/>
            <person name="Nierman W.C."/>
            <person name="Vollebregt A.W."/>
            <person name="Zhao Z."/>
            <person name="Wu L."/>
            <person name="Kumar M."/>
            <person name="Stam H."/>
            <person name="van den Berg M.A."/>
            <person name="Pel H.J."/>
        </authorList>
    </citation>
    <scope>NUCLEOTIDE SEQUENCE [LARGE SCALE GENOMIC DNA]</scope>
    <source>
        <strain evidence="9 10">CBS 393.64</strain>
    </source>
</reference>
<feature type="transmembrane region" description="Helical" evidence="7">
    <location>
        <begin position="536"/>
        <end position="556"/>
    </location>
</feature>
<accession>A0A0F4YKF8</accession>
<comment type="similarity">
    <text evidence="2">Belongs to the TMCO4 family.</text>
</comment>
<dbReference type="PANTHER" id="PTHR17920">
    <property type="entry name" value="TRANSMEMBRANE AND COILED-COIL DOMAIN-CONTAINING PROTEIN 4 TMCO4"/>
    <property type="match status" value="1"/>
</dbReference>
<dbReference type="EMBL" id="LASV01000421">
    <property type="protein sequence ID" value="KKA18762.1"/>
    <property type="molecule type" value="Genomic_DNA"/>
</dbReference>
<dbReference type="RefSeq" id="XP_013325374.1">
    <property type="nucleotide sequence ID" value="XM_013469920.1"/>
</dbReference>
<dbReference type="AlphaFoldDB" id="A0A0F4YKF8"/>
<feature type="compositionally biased region" description="Basic and acidic residues" evidence="6">
    <location>
        <begin position="313"/>
        <end position="322"/>
    </location>
</feature>
<organism evidence="9 10">
    <name type="scientific">Rasamsonia emersonii (strain ATCC 16479 / CBS 393.64 / IMI 116815)</name>
    <dbReference type="NCBI Taxonomy" id="1408163"/>
    <lineage>
        <taxon>Eukaryota</taxon>
        <taxon>Fungi</taxon>
        <taxon>Dikarya</taxon>
        <taxon>Ascomycota</taxon>
        <taxon>Pezizomycotina</taxon>
        <taxon>Eurotiomycetes</taxon>
        <taxon>Eurotiomycetidae</taxon>
        <taxon>Eurotiales</taxon>
        <taxon>Trichocomaceae</taxon>
        <taxon>Rasamsonia</taxon>
    </lineage>
</organism>
<feature type="compositionally biased region" description="Polar residues" evidence="6">
    <location>
        <begin position="889"/>
        <end position="904"/>
    </location>
</feature>
<dbReference type="InterPro" id="IPR049545">
    <property type="entry name" value="Gta3_dom"/>
</dbReference>
<evidence type="ECO:0000256" key="4">
    <source>
        <dbReference type="ARBA" id="ARBA00022989"/>
    </source>
</evidence>
<feature type="region of interest" description="Disordered" evidence="6">
    <location>
        <begin position="209"/>
        <end position="228"/>
    </location>
</feature>
<evidence type="ECO:0000256" key="6">
    <source>
        <dbReference type="SAM" id="MobiDB-lite"/>
    </source>
</evidence>
<feature type="transmembrane region" description="Helical" evidence="7">
    <location>
        <begin position="493"/>
        <end position="516"/>
    </location>
</feature>
<dbReference type="PANTHER" id="PTHR17920:SF22">
    <property type="entry name" value="DUF726 DOMAIN PROTEIN (AFU_ORTHOLOGUE AFUA_2G12860)"/>
    <property type="match status" value="1"/>
</dbReference>
<dbReference type="InterPro" id="IPR007941">
    <property type="entry name" value="DUF726"/>
</dbReference>
<feature type="compositionally biased region" description="Polar residues" evidence="6">
    <location>
        <begin position="288"/>
        <end position="310"/>
    </location>
</feature>
<keyword evidence="3 7" id="KW-0812">Transmembrane</keyword>
<evidence type="ECO:0000256" key="7">
    <source>
        <dbReference type="SAM" id="Phobius"/>
    </source>
</evidence>
<dbReference type="Gene3D" id="3.40.50.1820">
    <property type="entry name" value="alpha/beta hydrolase"/>
    <property type="match status" value="1"/>
</dbReference>
<keyword evidence="5 7" id="KW-0472">Membrane</keyword>
<protein>
    <submittedName>
        <fullName evidence="9">DUF726 domain protein</fullName>
    </submittedName>
</protein>
<feature type="region of interest" description="Disordered" evidence="6">
    <location>
        <begin position="359"/>
        <end position="391"/>
    </location>
</feature>
<feature type="compositionally biased region" description="Polar residues" evidence="6">
    <location>
        <begin position="213"/>
        <end position="223"/>
    </location>
</feature>
<proteinExistence type="inferred from homology"/>
<dbReference type="OrthoDB" id="277931at2759"/>
<keyword evidence="10" id="KW-1185">Reference proteome</keyword>
<feature type="region of interest" description="Disordered" evidence="6">
    <location>
        <begin position="288"/>
        <end position="336"/>
    </location>
</feature>
<name>A0A0F4YKF8_RASE3</name>
<comment type="caution">
    <text evidence="9">The sequence shown here is derived from an EMBL/GenBank/DDBJ whole genome shotgun (WGS) entry which is preliminary data.</text>
</comment>
<evidence type="ECO:0000256" key="3">
    <source>
        <dbReference type="ARBA" id="ARBA00022692"/>
    </source>
</evidence>
<dbReference type="Pfam" id="PF20978">
    <property type="entry name" value="Gta3"/>
    <property type="match status" value="1"/>
</dbReference>
<dbReference type="InterPro" id="IPR029058">
    <property type="entry name" value="AB_hydrolase_fold"/>
</dbReference>
<evidence type="ECO:0000256" key="1">
    <source>
        <dbReference type="ARBA" id="ARBA00004141"/>
    </source>
</evidence>